<gene>
    <name evidence="1" type="ORF">BDK51DRAFT_17178</name>
</gene>
<accession>A0A4P9W7N1</accession>
<protein>
    <recommendedName>
        <fullName evidence="3">NADP-dependent oxidoreductase domain-containing protein</fullName>
    </recommendedName>
</protein>
<reference evidence="2" key="1">
    <citation type="journal article" date="2018" name="Nat. Microbiol.">
        <title>Leveraging single-cell genomics to expand the fungal tree of life.</title>
        <authorList>
            <person name="Ahrendt S.R."/>
            <person name="Quandt C.A."/>
            <person name="Ciobanu D."/>
            <person name="Clum A."/>
            <person name="Salamov A."/>
            <person name="Andreopoulos B."/>
            <person name="Cheng J.F."/>
            <person name="Woyke T."/>
            <person name="Pelin A."/>
            <person name="Henrissat B."/>
            <person name="Reynolds N.K."/>
            <person name="Benny G.L."/>
            <person name="Smith M.E."/>
            <person name="James T.Y."/>
            <person name="Grigoriev I.V."/>
        </authorList>
    </citation>
    <scope>NUCLEOTIDE SEQUENCE [LARGE SCALE GENOMIC DNA]</scope>
</reference>
<dbReference type="AlphaFoldDB" id="A0A4P9W7N1"/>
<dbReference type="Gene3D" id="3.20.20.100">
    <property type="entry name" value="NADP-dependent oxidoreductase domain"/>
    <property type="match status" value="1"/>
</dbReference>
<dbReference type="InterPro" id="IPR036812">
    <property type="entry name" value="NAD(P)_OxRdtase_dom_sf"/>
</dbReference>
<dbReference type="EMBL" id="KZ996677">
    <property type="protein sequence ID" value="RKO88491.1"/>
    <property type="molecule type" value="Genomic_DNA"/>
</dbReference>
<dbReference type="OrthoDB" id="37537at2759"/>
<sequence>GEDFIVIPGTKRAKYLEENWGANAVTVTDAEDAEIREIINSITVHGTRHEEWGMKQLNL</sequence>
<keyword evidence="2" id="KW-1185">Reference proteome</keyword>
<name>A0A4P9W7N1_9FUNG</name>
<evidence type="ECO:0008006" key="3">
    <source>
        <dbReference type="Google" id="ProtNLM"/>
    </source>
</evidence>
<evidence type="ECO:0000313" key="1">
    <source>
        <dbReference type="EMBL" id="RKO88491.1"/>
    </source>
</evidence>
<organism evidence="1 2">
    <name type="scientific">Blyttiomyces helicus</name>
    <dbReference type="NCBI Taxonomy" id="388810"/>
    <lineage>
        <taxon>Eukaryota</taxon>
        <taxon>Fungi</taxon>
        <taxon>Fungi incertae sedis</taxon>
        <taxon>Chytridiomycota</taxon>
        <taxon>Chytridiomycota incertae sedis</taxon>
        <taxon>Chytridiomycetes</taxon>
        <taxon>Chytridiomycetes incertae sedis</taxon>
        <taxon>Blyttiomyces</taxon>
    </lineage>
</organism>
<dbReference type="SUPFAM" id="SSF51430">
    <property type="entry name" value="NAD(P)-linked oxidoreductase"/>
    <property type="match status" value="1"/>
</dbReference>
<feature type="non-terminal residue" evidence="1">
    <location>
        <position position="1"/>
    </location>
</feature>
<evidence type="ECO:0000313" key="2">
    <source>
        <dbReference type="Proteomes" id="UP000269721"/>
    </source>
</evidence>
<dbReference type="Proteomes" id="UP000269721">
    <property type="component" value="Unassembled WGS sequence"/>
</dbReference>
<proteinExistence type="predicted"/>